<dbReference type="RefSeq" id="WP_234274399.1">
    <property type="nucleotide sequence ID" value="NZ_JABFTT010000009.1"/>
</dbReference>
<keyword evidence="4" id="KW-1185">Reference proteome</keyword>
<evidence type="ECO:0000313" key="4">
    <source>
        <dbReference type="Proteomes" id="UP001320122"/>
    </source>
</evidence>
<organism evidence="3 4">
    <name type="scientific">Billgrantia zhangzhouensis</name>
    <dbReference type="NCBI Taxonomy" id="2733481"/>
    <lineage>
        <taxon>Bacteria</taxon>
        <taxon>Pseudomonadati</taxon>
        <taxon>Pseudomonadota</taxon>
        <taxon>Gammaproteobacteria</taxon>
        <taxon>Oceanospirillales</taxon>
        <taxon>Halomonadaceae</taxon>
        <taxon>Billgrantia</taxon>
    </lineage>
</organism>
<proteinExistence type="inferred from homology"/>
<dbReference type="EMBL" id="JABFTT010000009">
    <property type="protein sequence ID" value="MCE8021085.1"/>
    <property type="molecule type" value="Genomic_DNA"/>
</dbReference>
<gene>
    <name evidence="3" type="ORF">HOP51_13345</name>
</gene>
<protein>
    <submittedName>
        <fullName evidence="3">ImmA/IrrE family metallo-endopeptidase</fullName>
    </submittedName>
</protein>
<dbReference type="InterPro" id="IPR001387">
    <property type="entry name" value="Cro/C1-type_HTH"/>
</dbReference>
<dbReference type="Pfam" id="PF06114">
    <property type="entry name" value="Peptidase_M78"/>
    <property type="match status" value="1"/>
</dbReference>
<evidence type="ECO:0000259" key="2">
    <source>
        <dbReference type="PROSITE" id="PS50943"/>
    </source>
</evidence>
<name>A0ABS9AHE6_9GAMM</name>
<reference evidence="3 4" key="1">
    <citation type="journal article" date="2021" name="Front. Microbiol.">
        <title>Aerobic Denitrification and Heterotrophic Sulfur Oxidation in the Genus Halomonas Revealed by Six Novel Species Characterizations and Genome-Based Analysis.</title>
        <authorList>
            <person name="Wang L."/>
            <person name="Shao Z."/>
        </authorList>
    </citation>
    <scope>NUCLEOTIDE SEQUENCE [LARGE SCALE GENOMIC DNA]</scope>
    <source>
        <strain evidence="3 4">MCCC 1A11036</strain>
    </source>
</reference>
<dbReference type="PROSITE" id="PS50943">
    <property type="entry name" value="HTH_CROC1"/>
    <property type="match status" value="1"/>
</dbReference>
<evidence type="ECO:0000313" key="3">
    <source>
        <dbReference type="EMBL" id="MCE8021085.1"/>
    </source>
</evidence>
<dbReference type="SMART" id="SM00530">
    <property type="entry name" value="HTH_XRE"/>
    <property type="match status" value="1"/>
</dbReference>
<dbReference type="InterPro" id="IPR052345">
    <property type="entry name" value="Rad_response_metalloprotease"/>
</dbReference>
<dbReference type="InterPro" id="IPR010359">
    <property type="entry name" value="IrrE_HExxH"/>
</dbReference>
<dbReference type="Pfam" id="PF01381">
    <property type="entry name" value="HTH_3"/>
    <property type="match status" value="1"/>
</dbReference>
<dbReference type="Proteomes" id="UP001320122">
    <property type="component" value="Unassembled WGS sequence"/>
</dbReference>
<dbReference type="PANTHER" id="PTHR43236:SF1">
    <property type="entry name" value="BLL7220 PROTEIN"/>
    <property type="match status" value="1"/>
</dbReference>
<dbReference type="InterPro" id="IPR010982">
    <property type="entry name" value="Lambda_DNA-bd_dom_sf"/>
</dbReference>
<accession>A0ABS9AHE6</accession>
<dbReference type="CDD" id="cd00093">
    <property type="entry name" value="HTH_XRE"/>
    <property type="match status" value="1"/>
</dbReference>
<sequence length="358" mass="40315">MFNHSRLILARKRRRLSAKALAEMAGTTAVTITRIEKAYNQPDDSTVERLAETLNYPSSFFYKDDTDILQADSVSFRSLSKMTAKERDAALSAGALGLQLINWVEERFSLPTPNLLDLSYETNPEVAAQALRQHWGLGVKPIGNLIHLLESQGVRFLSLTENTASVDAFSFWRQGTPLIFLNNFKTAEHSIFDTAHELGHLVLHVHGGASGSREAEKEANQFASAFLMPREDVCSRVPRFINTDMVIKLKGRWRVSAMAMAYRLHTLGILTDWQYKSICIELGRRGYRSGEPVGTSREESAIWRKVLEKLWLEKITKNEIATQLSLPLDEVNNLLLGLTGNTDEPKIIENRTKLTSIN</sequence>
<dbReference type="Gene3D" id="1.10.10.2910">
    <property type="match status" value="1"/>
</dbReference>
<dbReference type="Gene3D" id="1.10.260.40">
    <property type="entry name" value="lambda repressor-like DNA-binding domains"/>
    <property type="match status" value="1"/>
</dbReference>
<evidence type="ECO:0000256" key="1">
    <source>
        <dbReference type="ARBA" id="ARBA00007227"/>
    </source>
</evidence>
<comment type="caution">
    <text evidence="3">The sequence shown here is derived from an EMBL/GenBank/DDBJ whole genome shotgun (WGS) entry which is preliminary data.</text>
</comment>
<dbReference type="PANTHER" id="PTHR43236">
    <property type="entry name" value="ANTITOXIN HIGA1"/>
    <property type="match status" value="1"/>
</dbReference>
<comment type="similarity">
    <text evidence="1">Belongs to the short-chain fatty acyl-CoA assimilation regulator (ScfR) family.</text>
</comment>
<feature type="domain" description="HTH cro/C1-type" evidence="2">
    <location>
        <begin position="7"/>
        <end position="61"/>
    </location>
</feature>
<dbReference type="SUPFAM" id="SSF47413">
    <property type="entry name" value="lambda repressor-like DNA-binding domains"/>
    <property type="match status" value="1"/>
</dbReference>